<comment type="caution">
    <text evidence="12">The sequence shown here is derived from an EMBL/GenBank/DDBJ whole genome shotgun (WGS) entry which is preliminary data.</text>
</comment>
<dbReference type="Gene3D" id="1.50.10.10">
    <property type="match status" value="1"/>
</dbReference>
<evidence type="ECO:0000256" key="1">
    <source>
        <dbReference type="ARBA" id="ARBA00000966"/>
    </source>
</evidence>
<organism evidence="12 13">
    <name type="scientific">Armadillidium nasatum</name>
    <dbReference type="NCBI Taxonomy" id="96803"/>
    <lineage>
        <taxon>Eukaryota</taxon>
        <taxon>Metazoa</taxon>
        <taxon>Ecdysozoa</taxon>
        <taxon>Arthropoda</taxon>
        <taxon>Crustacea</taxon>
        <taxon>Multicrustacea</taxon>
        <taxon>Malacostraca</taxon>
        <taxon>Eumalacostraca</taxon>
        <taxon>Peracarida</taxon>
        <taxon>Isopoda</taxon>
        <taxon>Oniscidea</taxon>
        <taxon>Crinocheta</taxon>
        <taxon>Armadillidiidae</taxon>
        <taxon>Armadillidium</taxon>
    </lineage>
</organism>
<keyword evidence="7 8" id="KW-0624">Polysaccharide degradation</keyword>
<dbReference type="EC" id="3.2.1.4" evidence="10"/>
<evidence type="ECO:0000256" key="4">
    <source>
        <dbReference type="ARBA" id="ARBA00023001"/>
    </source>
</evidence>
<keyword evidence="6 8" id="KW-0326">Glycosidase</keyword>
<feature type="signal peptide" evidence="10">
    <location>
        <begin position="1"/>
        <end position="23"/>
    </location>
</feature>
<dbReference type="InterPro" id="IPR008928">
    <property type="entry name" value="6-hairpin_glycosidase_sf"/>
</dbReference>
<feature type="active site" evidence="8">
    <location>
        <position position="292"/>
    </location>
</feature>
<keyword evidence="4 10" id="KW-0136">Cellulose degradation</keyword>
<evidence type="ECO:0000256" key="10">
    <source>
        <dbReference type="RuleBase" id="RU361166"/>
    </source>
</evidence>
<dbReference type="Pfam" id="PF00759">
    <property type="entry name" value="Glyco_hydro_9"/>
    <property type="match status" value="1"/>
</dbReference>
<gene>
    <name evidence="12" type="primary">celI_1</name>
    <name evidence="12" type="ORF">Anas_12830</name>
</gene>
<sequence length="365" mass="40052">MGKGLTHIVLFFMILRQTDYARAAIRWGAEYFLKAHTSPTELWGQVGDGDIDHANWGRPEEMTEYRPSAKIDANNPGSDLAGETAAALAAASIVFSSVDSTFSSNCLQAAKELFKLADNYRGNYNKAIPGSKKFYTSYSYKDELAWGALWLYRATGDSSYKDKASNYVDEYALLSNDASWVHNFDWDSKNAGIMALGAEIGGDSKYNSALADYTSFIRNNSPRTPKGMIYISQWGSLRHASNVAFILFRAASLGIDADENRALAQQQVDYALGSTGRSFVVGFGNNPPQRPHHRSSSCPDKPATCDWNAYNSPDPNPQVLYGALVGGPDKNDQYTDSRDDYVHNEVACDYNAAFTGALAASVELH</sequence>
<proteinExistence type="inferred from homology"/>
<dbReference type="PROSITE" id="PS00592">
    <property type="entry name" value="GH9_2"/>
    <property type="match status" value="1"/>
</dbReference>
<dbReference type="SUPFAM" id="SSF48208">
    <property type="entry name" value="Six-hairpin glycosidases"/>
    <property type="match status" value="1"/>
</dbReference>
<feature type="chain" id="PRO_5024462570" description="Endoglucanase" evidence="10">
    <location>
        <begin position="24"/>
        <end position="365"/>
    </location>
</feature>
<keyword evidence="5 8" id="KW-0119">Carbohydrate metabolism</keyword>
<dbReference type="Proteomes" id="UP000326759">
    <property type="component" value="Unassembled WGS sequence"/>
</dbReference>
<dbReference type="OrthoDB" id="10257085at2759"/>
<evidence type="ECO:0000313" key="13">
    <source>
        <dbReference type="Proteomes" id="UP000326759"/>
    </source>
</evidence>
<evidence type="ECO:0000259" key="11">
    <source>
        <dbReference type="Pfam" id="PF00759"/>
    </source>
</evidence>
<dbReference type="AlphaFoldDB" id="A0A5N5ST61"/>
<evidence type="ECO:0000313" key="12">
    <source>
        <dbReference type="EMBL" id="KAB7497401.1"/>
    </source>
</evidence>
<evidence type="ECO:0000256" key="2">
    <source>
        <dbReference type="ARBA" id="ARBA00007072"/>
    </source>
</evidence>
<protein>
    <recommendedName>
        <fullName evidence="10">Endoglucanase</fullName>
        <ecNumber evidence="10">3.2.1.4</ecNumber>
    </recommendedName>
</protein>
<evidence type="ECO:0000256" key="3">
    <source>
        <dbReference type="ARBA" id="ARBA00022801"/>
    </source>
</evidence>
<evidence type="ECO:0000256" key="6">
    <source>
        <dbReference type="ARBA" id="ARBA00023295"/>
    </source>
</evidence>
<evidence type="ECO:0000256" key="9">
    <source>
        <dbReference type="PROSITE-ProRule" id="PRU10060"/>
    </source>
</evidence>
<dbReference type="PROSITE" id="PS00698">
    <property type="entry name" value="GH9_3"/>
    <property type="match status" value="1"/>
</dbReference>
<name>A0A5N5ST61_9CRUS</name>
<evidence type="ECO:0000256" key="5">
    <source>
        <dbReference type="ARBA" id="ARBA00023277"/>
    </source>
</evidence>
<comment type="catalytic activity">
    <reaction evidence="1 10">
        <text>Endohydrolysis of (1-&gt;4)-beta-D-glucosidic linkages in cellulose, lichenin and cereal beta-D-glucans.</text>
        <dbReference type="EC" id="3.2.1.4"/>
    </reaction>
</comment>
<feature type="active site" evidence="9">
    <location>
        <position position="345"/>
    </location>
</feature>
<dbReference type="PANTHER" id="PTHR22298">
    <property type="entry name" value="ENDO-1,4-BETA-GLUCANASE"/>
    <property type="match status" value="1"/>
</dbReference>
<dbReference type="GO" id="GO:0030245">
    <property type="term" value="P:cellulose catabolic process"/>
    <property type="evidence" value="ECO:0007669"/>
    <property type="project" value="UniProtKB-KW"/>
</dbReference>
<evidence type="ECO:0000256" key="7">
    <source>
        <dbReference type="ARBA" id="ARBA00023326"/>
    </source>
</evidence>
<reference evidence="12 13" key="1">
    <citation type="journal article" date="2019" name="PLoS Biol.">
        <title>Sex chromosomes control vertical transmission of feminizing Wolbachia symbionts in an isopod.</title>
        <authorList>
            <person name="Becking T."/>
            <person name="Chebbi M.A."/>
            <person name="Giraud I."/>
            <person name="Moumen B."/>
            <person name="Laverre T."/>
            <person name="Caubet Y."/>
            <person name="Peccoud J."/>
            <person name="Gilbert C."/>
            <person name="Cordaux R."/>
        </authorList>
    </citation>
    <scope>NUCLEOTIDE SEQUENCE [LARGE SCALE GENOMIC DNA]</scope>
    <source>
        <strain evidence="12">ANa2</strain>
        <tissue evidence="12">Whole body excluding digestive tract and cuticle</tissue>
    </source>
</reference>
<dbReference type="GO" id="GO:0008810">
    <property type="term" value="F:cellulase activity"/>
    <property type="evidence" value="ECO:0007669"/>
    <property type="project" value="UniProtKB-EC"/>
</dbReference>
<evidence type="ECO:0000256" key="8">
    <source>
        <dbReference type="PROSITE-ProRule" id="PRU10059"/>
    </source>
</evidence>
<dbReference type="InterPro" id="IPR018221">
    <property type="entry name" value="Glyco_hydro_9_His_AS"/>
</dbReference>
<dbReference type="InterPro" id="IPR033126">
    <property type="entry name" value="Glyco_hydro_9_Asp/Glu_AS"/>
</dbReference>
<accession>A0A5N5ST61</accession>
<dbReference type="InterPro" id="IPR001701">
    <property type="entry name" value="Glyco_hydro_9"/>
</dbReference>
<feature type="active site" evidence="9">
    <location>
        <position position="336"/>
    </location>
</feature>
<keyword evidence="3 8" id="KW-0378">Hydrolase</keyword>
<dbReference type="EMBL" id="SEYY01020328">
    <property type="protein sequence ID" value="KAB7497401.1"/>
    <property type="molecule type" value="Genomic_DNA"/>
</dbReference>
<keyword evidence="13" id="KW-1185">Reference proteome</keyword>
<dbReference type="InterPro" id="IPR012341">
    <property type="entry name" value="6hp_glycosidase-like_sf"/>
</dbReference>
<keyword evidence="10" id="KW-0732">Signal</keyword>
<comment type="similarity">
    <text evidence="2 8 10">Belongs to the glycosyl hydrolase 9 (cellulase E) family.</text>
</comment>
<feature type="domain" description="Glycoside hydrolase family 9" evidence="11">
    <location>
        <begin position="16"/>
        <end position="358"/>
    </location>
</feature>